<proteinExistence type="predicted"/>
<feature type="transmembrane region" description="Helical" evidence="1">
    <location>
        <begin position="12"/>
        <end position="30"/>
    </location>
</feature>
<dbReference type="InterPro" id="IPR019287">
    <property type="entry name" value="Hday_junct_resolvase-rel_dom"/>
</dbReference>
<dbReference type="Pfam" id="PF10107">
    <property type="entry name" value="Endonuc_Holl"/>
    <property type="match status" value="1"/>
</dbReference>
<feature type="domain" description="Holliday junction resolvase-related" evidence="2">
    <location>
        <begin position="40"/>
        <end position="139"/>
    </location>
</feature>
<dbReference type="eggNOG" id="COG4741">
    <property type="taxonomic scope" value="Bacteria"/>
</dbReference>
<dbReference type="Proteomes" id="UP000004509">
    <property type="component" value="Unassembled WGS sequence"/>
</dbReference>
<keyword evidence="1" id="KW-0472">Membrane</keyword>
<gene>
    <name evidence="3" type="ORF">TREVI0001_2061</name>
</gene>
<accession>C8PQF7</accession>
<reference evidence="3 4" key="1">
    <citation type="submission" date="2009-07" db="EMBL/GenBank/DDBJ databases">
        <authorList>
            <person name="Madupu R."/>
            <person name="Sebastian Y."/>
            <person name="Durkin A.S."/>
            <person name="Torralba M."/>
            <person name="Methe B."/>
            <person name="Sutton G.G."/>
            <person name="Strausberg R.L."/>
            <person name="Nelson K.E."/>
        </authorList>
    </citation>
    <scope>NUCLEOTIDE SEQUENCE [LARGE SCALE GENOMIC DNA]</scope>
    <source>
        <strain evidence="3 4">ATCC 35580</strain>
    </source>
</reference>
<evidence type="ECO:0000256" key="1">
    <source>
        <dbReference type="SAM" id="Phobius"/>
    </source>
</evidence>
<dbReference type="AlphaFoldDB" id="C8PQF7"/>
<evidence type="ECO:0000313" key="3">
    <source>
        <dbReference type="EMBL" id="EEV20312.1"/>
    </source>
</evidence>
<dbReference type="EMBL" id="ACYH01000037">
    <property type="protein sequence ID" value="EEV20312.1"/>
    <property type="molecule type" value="Genomic_DNA"/>
</dbReference>
<keyword evidence="1" id="KW-1133">Transmembrane helix</keyword>
<dbReference type="STRING" id="596324.TREVI0001_2061"/>
<dbReference type="OrthoDB" id="37460at2"/>
<keyword evidence="1" id="KW-0812">Transmembrane</keyword>
<protein>
    <recommendedName>
        <fullName evidence="2">Holliday junction resolvase-related domain-containing protein</fullName>
    </recommendedName>
</protein>
<evidence type="ECO:0000259" key="2">
    <source>
        <dbReference type="Pfam" id="PF10107"/>
    </source>
</evidence>
<comment type="caution">
    <text evidence="3">The sequence shown here is derived from an EMBL/GenBank/DDBJ whole genome shotgun (WGS) entry which is preliminary data.</text>
</comment>
<evidence type="ECO:0000313" key="4">
    <source>
        <dbReference type="Proteomes" id="UP000004509"/>
    </source>
</evidence>
<organism evidence="3 4">
    <name type="scientific">Treponema vincentii ATCC 35580</name>
    <dbReference type="NCBI Taxonomy" id="596324"/>
    <lineage>
        <taxon>Bacteria</taxon>
        <taxon>Pseudomonadati</taxon>
        <taxon>Spirochaetota</taxon>
        <taxon>Spirochaetia</taxon>
        <taxon>Spirochaetales</taxon>
        <taxon>Treponemataceae</taxon>
        <taxon>Treponema</taxon>
    </lineage>
</organism>
<dbReference type="RefSeq" id="WP_006188812.1">
    <property type="nucleotide sequence ID" value="NZ_ACYH01000037.1"/>
</dbReference>
<sequence>MLDTVELKLLLLILAIACISFIIVAFFLGAKIGRLSASKHLTKEIKIAREDAVKRSRAVLNGQLSEQFAAFFPGFPADPTEIRFVGKPVDFVAFPGLSTGTVDEVLFVEVKTGNAALSKVERSLRDAVEKKNVRYTEYRIPAAAAAP</sequence>
<name>C8PQF7_9SPIR</name>